<evidence type="ECO:0000256" key="3">
    <source>
        <dbReference type="ARBA" id="ARBA00022729"/>
    </source>
</evidence>
<feature type="domain" description="SusD-like N-terminal" evidence="7">
    <location>
        <begin position="84"/>
        <end position="230"/>
    </location>
</feature>
<comment type="caution">
    <text evidence="8">The sequence shown here is derived from an EMBL/GenBank/DDBJ whole genome shotgun (WGS) entry which is preliminary data.</text>
</comment>
<dbReference type="Pfam" id="PF07980">
    <property type="entry name" value="SusD_RagB"/>
    <property type="match status" value="1"/>
</dbReference>
<dbReference type="RefSeq" id="WP_198638150.1">
    <property type="nucleotide sequence ID" value="NZ_JAEHNY010000004.1"/>
</dbReference>
<name>A0ABS0TEN8_9FLAO</name>
<dbReference type="SUPFAM" id="SSF48452">
    <property type="entry name" value="TPR-like"/>
    <property type="match status" value="1"/>
</dbReference>
<evidence type="ECO:0000313" key="9">
    <source>
        <dbReference type="Proteomes" id="UP000635665"/>
    </source>
</evidence>
<sequence>MKRLYKIAVFTFAAFMSIGCSEEFLEVDARENIDAEDRDENFTPDDFVTGIYGMFTEFDYAFAYLGITEIISDNADKGSSPTDTGTDKQLLDDLEFTSTVPSSATMWEHWYKTIGRANYAIAFAQEEGGTNTDRLIAEAKFLRAYTYFFLVRSFGGVTIQGEIEFVNGEAVVDQDVDLSSRNTQEQVYEYIEQDLIDAISVLPAKSEYSAQDLGRATRGAAQGLLAKVHLYQEEWNEAIEQANGVISSGEYSLEPNYEDVWREYSENGVESIFEIQARGEAIAHGVQQYSQTQGARGTSGWGWGFNTPSENLVEAFDAEGDEIRKNATIIFAGETLWDGREVSASVENPLYSEKAYSSASVGDGDGDKNIRVLRYAEILLIKAEAEAQIGNLQAATEALNLVRERVELEPVSGLAQQELIEKIWNERRLELAFEHDRWFDLLRTGQAPEAMAAHGKDFQEKHYLFPIPENQIIQTPDMEQNPGW</sequence>
<keyword evidence="4" id="KW-0472">Membrane</keyword>
<dbReference type="EMBL" id="JAEHNY010000004">
    <property type="protein sequence ID" value="MBI6119524.1"/>
    <property type="molecule type" value="Genomic_DNA"/>
</dbReference>
<organism evidence="8 9">
    <name type="scientific">Salegentibacter maritimus</name>
    <dbReference type="NCBI Taxonomy" id="2794347"/>
    <lineage>
        <taxon>Bacteria</taxon>
        <taxon>Pseudomonadati</taxon>
        <taxon>Bacteroidota</taxon>
        <taxon>Flavobacteriia</taxon>
        <taxon>Flavobacteriales</taxon>
        <taxon>Flavobacteriaceae</taxon>
        <taxon>Salegentibacter</taxon>
    </lineage>
</organism>
<dbReference type="InterPro" id="IPR011990">
    <property type="entry name" value="TPR-like_helical_dom_sf"/>
</dbReference>
<comment type="similarity">
    <text evidence="2">Belongs to the SusD family.</text>
</comment>
<gene>
    <name evidence="8" type="ORF">I6U50_05760</name>
</gene>
<evidence type="ECO:0000313" key="8">
    <source>
        <dbReference type="EMBL" id="MBI6119524.1"/>
    </source>
</evidence>
<evidence type="ECO:0000256" key="1">
    <source>
        <dbReference type="ARBA" id="ARBA00004442"/>
    </source>
</evidence>
<dbReference type="PROSITE" id="PS51257">
    <property type="entry name" value="PROKAR_LIPOPROTEIN"/>
    <property type="match status" value="1"/>
</dbReference>
<dbReference type="CDD" id="cd08977">
    <property type="entry name" value="SusD"/>
    <property type="match status" value="1"/>
</dbReference>
<protein>
    <submittedName>
        <fullName evidence="8">RagB/SusD family nutrient uptake outer membrane protein</fullName>
    </submittedName>
</protein>
<accession>A0ABS0TEN8</accession>
<dbReference type="InterPro" id="IPR012944">
    <property type="entry name" value="SusD_RagB_dom"/>
</dbReference>
<reference evidence="8 9" key="1">
    <citation type="submission" date="2020-12" db="EMBL/GenBank/DDBJ databases">
        <title>Salegentibacter orientalis sp. nov., isolated from costal sediment.</title>
        <authorList>
            <person name="Lian F.-B."/>
        </authorList>
    </citation>
    <scope>NUCLEOTIDE SEQUENCE [LARGE SCALE GENOMIC DNA]</scope>
    <source>
        <strain evidence="8 9">F60176</strain>
    </source>
</reference>
<dbReference type="Pfam" id="PF14322">
    <property type="entry name" value="SusD-like_3"/>
    <property type="match status" value="1"/>
</dbReference>
<evidence type="ECO:0000259" key="6">
    <source>
        <dbReference type="Pfam" id="PF07980"/>
    </source>
</evidence>
<evidence type="ECO:0000256" key="4">
    <source>
        <dbReference type="ARBA" id="ARBA00023136"/>
    </source>
</evidence>
<feature type="domain" description="RagB/SusD" evidence="6">
    <location>
        <begin position="358"/>
        <end position="455"/>
    </location>
</feature>
<evidence type="ECO:0000256" key="5">
    <source>
        <dbReference type="ARBA" id="ARBA00023237"/>
    </source>
</evidence>
<keyword evidence="3" id="KW-0732">Signal</keyword>
<evidence type="ECO:0000256" key="2">
    <source>
        <dbReference type="ARBA" id="ARBA00006275"/>
    </source>
</evidence>
<keyword evidence="9" id="KW-1185">Reference proteome</keyword>
<evidence type="ECO:0000259" key="7">
    <source>
        <dbReference type="Pfam" id="PF14322"/>
    </source>
</evidence>
<keyword evidence="5" id="KW-0998">Cell outer membrane</keyword>
<dbReference type="Proteomes" id="UP000635665">
    <property type="component" value="Unassembled WGS sequence"/>
</dbReference>
<dbReference type="Gene3D" id="1.25.40.390">
    <property type="match status" value="1"/>
</dbReference>
<proteinExistence type="inferred from homology"/>
<comment type="subcellular location">
    <subcellularLocation>
        <location evidence="1">Cell outer membrane</location>
    </subcellularLocation>
</comment>
<dbReference type="InterPro" id="IPR033985">
    <property type="entry name" value="SusD-like_N"/>
</dbReference>